<dbReference type="EMBL" id="JZWS03000015">
    <property type="protein sequence ID" value="MEW9492197.1"/>
    <property type="molecule type" value="Genomic_DNA"/>
</dbReference>
<dbReference type="EC" id="2.4.-.-" evidence="1"/>
<evidence type="ECO:0000313" key="1">
    <source>
        <dbReference type="EMBL" id="MEW9492197.1"/>
    </source>
</evidence>
<reference evidence="1" key="1">
    <citation type="submission" date="2024-07" db="EMBL/GenBank/DDBJ databases">
        <title>Metagenome and Metagenome-Assembled Genomes of Archaea from a hot spring from the geothermal field of Los Azufres, Mexico.</title>
        <authorList>
            <person name="Marin-Paredes R."/>
            <person name="Martinez-Romero E."/>
            <person name="Servin-Garciduenas L.E."/>
        </authorList>
    </citation>
    <scope>NUCLEOTIDE SEQUENCE</scope>
    <source>
        <strain evidence="1">AZ1-454</strain>
    </source>
</reference>
<sequence length="267" mass="31073">MKVSVVIPTHNSAKTVETALKSIKEQTITAEIIVVDDMSTDGTAEIAEKYGIVIRQKSNRLRARIIGAINATGDFILNMDSDQFLAKDAIERALKVEKRITALEEVSCGNGMIAKLNKLDKEIVHKYWRENLDPISGAIKPRFYERDLLLQVYKKIDSLADKLTMYEDAITYYEAFRISNSSIQDIGYVEKAIYHLEEDSLIHYMKKWYRYGRNAKFLEQTEYNFFLKNRGVRRGNLMEKIELLPLILIKGIPYFLGFYLSWFFWRL</sequence>
<name>A0ACC6TQU2_9CREN</name>
<proteinExistence type="predicted"/>
<organism evidence="1 2">
    <name type="scientific">Candidatus Aramenus sulfurataquae</name>
    <dbReference type="NCBI Taxonomy" id="1326980"/>
    <lineage>
        <taxon>Archaea</taxon>
        <taxon>Thermoproteota</taxon>
        <taxon>Thermoprotei</taxon>
        <taxon>Sulfolobales</taxon>
        <taxon>Sulfolobaceae</taxon>
        <taxon>Candidatus Aramenus</taxon>
    </lineage>
</organism>
<protein>
    <submittedName>
        <fullName evidence="1">Glycosyltransferase family 2 protein</fullName>
        <ecNumber evidence="1">2.4.-.-</ecNumber>
    </submittedName>
</protein>
<dbReference type="Proteomes" id="UP000053480">
    <property type="component" value="Unassembled WGS sequence"/>
</dbReference>
<keyword evidence="1" id="KW-0328">Glycosyltransferase</keyword>
<comment type="caution">
    <text evidence="1">The sequence shown here is derived from an EMBL/GenBank/DDBJ whole genome shotgun (WGS) entry which is preliminary data.</text>
</comment>
<gene>
    <name evidence="1" type="ORF">TQ35_0008380</name>
</gene>
<keyword evidence="1" id="KW-0808">Transferase</keyword>
<evidence type="ECO:0000313" key="2">
    <source>
        <dbReference type="Proteomes" id="UP000053480"/>
    </source>
</evidence>
<accession>A0ACC6TQU2</accession>